<comment type="caution">
    <text evidence="2">The sequence shown here is derived from an EMBL/GenBank/DDBJ whole genome shotgun (WGS) entry which is preliminary data.</text>
</comment>
<protein>
    <submittedName>
        <fullName evidence="2">Uncharacterized protein</fullName>
    </submittedName>
</protein>
<name>A0A9R1UQB7_LACSA</name>
<dbReference type="PANTHER" id="PTHR23118">
    <property type="entry name" value="ATP-CITRATE SYNTHASE"/>
    <property type="match status" value="1"/>
</dbReference>
<accession>A0A9R1UQB7</accession>
<dbReference type="GO" id="GO:0005829">
    <property type="term" value="C:cytosol"/>
    <property type="evidence" value="ECO:0000318"/>
    <property type="project" value="GO_Central"/>
</dbReference>
<comment type="subunit">
    <text evidence="1">Heterooctamer of 4 alpha and 4 beta chains.</text>
</comment>
<dbReference type="InterPro" id="IPR002020">
    <property type="entry name" value="Citrate_synthase"/>
</dbReference>
<dbReference type="Proteomes" id="UP000235145">
    <property type="component" value="Unassembled WGS sequence"/>
</dbReference>
<dbReference type="InterPro" id="IPR016102">
    <property type="entry name" value="Succinyl-CoA_synth-like"/>
</dbReference>
<dbReference type="AlphaFoldDB" id="A0A9R1UQB7"/>
<organism evidence="2 3">
    <name type="scientific">Lactuca sativa</name>
    <name type="common">Garden lettuce</name>
    <dbReference type="NCBI Taxonomy" id="4236"/>
    <lineage>
        <taxon>Eukaryota</taxon>
        <taxon>Viridiplantae</taxon>
        <taxon>Streptophyta</taxon>
        <taxon>Embryophyta</taxon>
        <taxon>Tracheophyta</taxon>
        <taxon>Spermatophyta</taxon>
        <taxon>Magnoliopsida</taxon>
        <taxon>eudicotyledons</taxon>
        <taxon>Gunneridae</taxon>
        <taxon>Pentapetalae</taxon>
        <taxon>asterids</taxon>
        <taxon>campanulids</taxon>
        <taxon>Asterales</taxon>
        <taxon>Asteraceae</taxon>
        <taxon>Cichorioideae</taxon>
        <taxon>Cichorieae</taxon>
        <taxon>Lactucinae</taxon>
        <taxon>Lactuca</taxon>
    </lineage>
</organism>
<proteinExistence type="predicted"/>
<dbReference type="PANTHER" id="PTHR23118:SF57">
    <property type="entry name" value="ATP CITRATE SYNTHASE"/>
    <property type="match status" value="1"/>
</dbReference>
<gene>
    <name evidence="2" type="ORF">LSAT_V11C800453100</name>
</gene>
<keyword evidence="3" id="KW-1185">Reference proteome</keyword>
<reference evidence="2 3" key="1">
    <citation type="journal article" date="2017" name="Nat. Commun.">
        <title>Genome assembly with in vitro proximity ligation data and whole-genome triplication in lettuce.</title>
        <authorList>
            <person name="Reyes-Chin-Wo S."/>
            <person name="Wang Z."/>
            <person name="Yang X."/>
            <person name="Kozik A."/>
            <person name="Arikit S."/>
            <person name="Song C."/>
            <person name="Xia L."/>
            <person name="Froenicke L."/>
            <person name="Lavelle D.O."/>
            <person name="Truco M.J."/>
            <person name="Xia R."/>
            <person name="Zhu S."/>
            <person name="Xu C."/>
            <person name="Xu H."/>
            <person name="Xu X."/>
            <person name="Cox K."/>
            <person name="Korf I."/>
            <person name="Meyers B.C."/>
            <person name="Michelmore R.W."/>
        </authorList>
    </citation>
    <scope>NUCLEOTIDE SEQUENCE [LARGE SCALE GENOMIC DNA]</scope>
    <source>
        <strain evidence="3">cv. Salinas</strain>
        <tissue evidence="2">Seedlings</tissue>
    </source>
</reference>
<evidence type="ECO:0000256" key="1">
    <source>
        <dbReference type="ARBA" id="ARBA00011412"/>
    </source>
</evidence>
<dbReference type="GO" id="GO:0006085">
    <property type="term" value="P:acetyl-CoA biosynthetic process"/>
    <property type="evidence" value="ECO:0000318"/>
    <property type="project" value="GO_Central"/>
</dbReference>
<dbReference type="GO" id="GO:0003878">
    <property type="term" value="F:ATP citrate synthase activity"/>
    <property type="evidence" value="ECO:0000318"/>
    <property type="project" value="GO_Central"/>
</dbReference>
<dbReference type="Gene3D" id="3.40.50.261">
    <property type="entry name" value="Succinyl-CoA synthetase domains"/>
    <property type="match status" value="1"/>
</dbReference>
<evidence type="ECO:0000313" key="3">
    <source>
        <dbReference type="Proteomes" id="UP000235145"/>
    </source>
</evidence>
<evidence type="ECO:0000313" key="2">
    <source>
        <dbReference type="EMBL" id="KAJ0191018.1"/>
    </source>
</evidence>
<dbReference type="Gene3D" id="3.40.50.720">
    <property type="entry name" value="NAD(P)-binding Rossmann-like Domain"/>
    <property type="match status" value="1"/>
</dbReference>
<dbReference type="EMBL" id="NBSK02000008">
    <property type="protein sequence ID" value="KAJ0191018.1"/>
    <property type="molecule type" value="Genomic_DNA"/>
</dbReference>
<dbReference type="GO" id="GO:0006633">
    <property type="term" value="P:fatty acid biosynthetic process"/>
    <property type="evidence" value="ECO:0000318"/>
    <property type="project" value="GO_Central"/>
</dbReference>
<sequence>MFDYCRYRGCKALNLSCSDCCDYTTRNLNSRVVELKLLELHILLQIAAASSNLALKQPTIRVVAIIAEGVPESDTKELIIYARANNKVVIGPATVGGIQAGAFKIGDTAGTIDNIIQCKLYRPGSVGFVSKSVHYELRGYKISVGMAEKSAPRVLLLMSTAEVEKDEPQMMAKTKLVRTRYNFYQSTSTKLARENYFLHLGQSLFVIYTRWTTTNFLTWRICFLHDI</sequence>